<proteinExistence type="predicted"/>
<evidence type="ECO:0000313" key="2">
    <source>
        <dbReference type="EMBL" id="AAF99132.1"/>
    </source>
</evidence>
<gene>
    <name evidence="2" type="primary">R34</name>
</gene>
<feature type="region of interest" description="Disordered" evidence="1">
    <location>
        <begin position="1"/>
        <end position="200"/>
    </location>
</feature>
<sequence length="766" mass="84604">METNPVSRGSVGDPERAFSRHDHGNDHPPRGGGRDRRHQLTRTRSDEVTGAPYRKRAKHSRHDREPDRRGTRPRHLSETSHTAYRYRLGSGGERSPTYPGPSPMGGRARFRRGETEKPPPSSDRRPQASCRPRKEPPGAAETAERSPPRPRSHPRPSRPPGSAPQPSSPPATTTPPPIPHQTRPPSPKKEPRPGPSRREYDGAYRSALAENFIRSVSGTYKMMNRAEERKRILSNQLPSCIKSKSIANSFIFCTPADGDHLEAEIATTRRHQKRIVDFGRLDAVIQGVSCRVRRRPMSATLTSRQTELIRAVRVISVAFNRITFVARIKHYCDRDTRLANYLRDELTKRCSEGSRLNCGIRQFIGLVDLERHRDLCLIFVGMLSQTPHMWARSIRLLSRLKIFYQNTLVKLFADEKVDLKDVFDLPYHSTAQKILSQVKQYTASAFTLNDVVGGVVDAMRQRRAAPPLTFASMPSRPASSSAAAAMAMATTMYDDHARYDPFGPPGGSPTPPETTEYTFYPNAGRGSRSPSSDGDEEDEEEEDEEEEEEEDTTDRGRDSPRYRDRETDTDSSVRTSPGRRTPPSHDSYDLLLKNGGLRYDDPFSSSSSVCSLPAEILQPPPLTPRPVPPSADRRTPAGSRSPRADEPQSDGSSSSSPSSSSSSPSSSGSSGSGSSGSSRSSVSEEPMTVSPYRGGARGGPAIDATAMLKYPGDPATGAGFGFPTPMHYLERDPENPQNYISVHVGRSSPPGARTRRECINIMLDSR</sequence>
<reference evidence="2 3" key="5">
    <citation type="journal article" date="1998" name="Virology">
        <title>The Maastricht strain and England strain of rat cytomegalovirus represent different betaherpesvirus species rather than strains.</title>
        <authorList>
            <person name="Beisser P.S."/>
            <person name="Kaptein S.J."/>
            <person name="Beuken E."/>
            <person name="Bruggeman C.A."/>
            <person name="Vink C."/>
        </authorList>
    </citation>
    <scope>NUCLEOTIDE SEQUENCE [LARGE SCALE GENOMIC DNA]</scope>
    <source>
        <strain evidence="2 3">Maastricht</strain>
    </source>
</reference>
<reference evidence="2 3" key="7">
    <citation type="journal article" date="1999" name="J. Virol.">
        <title>Deletion of the R78 G protein-coupled receptor gene from rat cytomegalovirus results in an attenuated, syncytium-inducing mutant strain.</title>
        <authorList>
            <person name="Beisser P.S."/>
            <person name="Grauls G."/>
            <person name="Bruggeman C.A."/>
            <person name="Vink C."/>
        </authorList>
    </citation>
    <scope>NUCLEOTIDE SEQUENCE [LARGE SCALE GENOMIC DNA]</scope>
    <source>
        <strain evidence="2 3">Maastricht</strain>
    </source>
</reference>
<protein>
    <submittedName>
        <fullName evidence="2">PR34</fullName>
    </submittedName>
</protein>
<dbReference type="OrthoDB" id="9476at10239"/>
<feature type="compositionally biased region" description="Pro residues" evidence="1">
    <location>
        <begin position="502"/>
        <end position="512"/>
    </location>
</feature>
<feature type="compositionally biased region" description="Basic and acidic residues" evidence="1">
    <location>
        <begin position="111"/>
        <end position="147"/>
    </location>
</feature>
<name>Q9DWF7_RCMVM</name>
<organism evidence="2 3">
    <name type="scientific">Rat cytomegalovirus (strain Maastricht)</name>
    <dbReference type="NCBI Taxonomy" id="79700"/>
    <lineage>
        <taxon>Viruses</taxon>
        <taxon>Duplodnaviria</taxon>
        <taxon>Heunggongvirae</taxon>
        <taxon>Peploviricota</taxon>
        <taxon>Herviviricetes</taxon>
        <taxon>Herpesvirales</taxon>
        <taxon>Orthoherpesviridae</taxon>
        <taxon>Betaherpesvirinae</taxon>
        <taxon>Muromegalovirus</taxon>
        <taxon>Muromegalovirus muridbeta2</taxon>
        <taxon>Murid betaherpesvirus 2</taxon>
    </lineage>
</organism>
<feature type="compositionally biased region" description="Pro residues" evidence="1">
    <location>
        <begin position="618"/>
        <end position="629"/>
    </location>
</feature>
<feature type="compositionally biased region" description="Pro residues" evidence="1">
    <location>
        <begin position="157"/>
        <end position="185"/>
    </location>
</feature>
<evidence type="ECO:0000256" key="1">
    <source>
        <dbReference type="SAM" id="MobiDB-lite"/>
    </source>
</evidence>
<dbReference type="EMBL" id="AF232689">
    <property type="protein sequence ID" value="AAF99132.1"/>
    <property type="molecule type" value="Genomic_DNA"/>
</dbReference>
<dbReference type="Pfam" id="PF25722">
    <property type="entry name" value="CMV_UL34"/>
    <property type="match status" value="1"/>
</dbReference>
<feature type="compositionally biased region" description="Basic and acidic residues" evidence="1">
    <location>
        <begin position="187"/>
        <end position="200"/>
    </location>
</feature>
<dbReference type="GeneID" id="940386"/>
<organismHost>
    <name type="scientific">Rattus</name>
    <name type="common">rats</name>
    <dbReference type="NCBI Taxonomy" id="10114"/>
</organismHost>
<feature type="compositionally biased region" description="Acidic residues" evidence="1">
    <location>
        <begin position="533"/>
        <end position="552"/>
    </location>
</feature>
<dbReference type="Proteomes" id="UP000008288">
    <property type="component" value="Segment"/>
</dbReference>
<accession>Q9DWF7</accession>
<dbReference type="RefSeq" id="NP_064139.1">
    <property type="nucleotide sequence ID" value="NC_002512.2"/>
</dbReference>
<feature type="compositionally biased region" description="Basic and acidic residues" evidence="1">
    <location>
        <begin position="62"/>
        <end position="78"/>
    </location>
</feature>
<reference evidence="2 3" key="1">
    <citation type="journal article" date="1996" name="J. Gen. Virol.">
        <title>Cloning and sequence analysis of the genes encoding DNA polymerase, glycoprotein B, ICP18.5 and major DNA-binding protein of rat cytomegalovirus.</title>
        <authorList>
            <person name="Beuken E."/>
            <person name="Slobbe R."/>
            <person name="Bruggeman C.A."/>
            <person name="Vink C."/>
        </authorList>
    </citation>
    <scope>NUCLEOTIDE SEQUENCE [LARGE SCALE GENOMIC DNA]</scope>
    <source>
        <strain evidence="2 3">Maastricht</strain>
    </source>
</reference>
<keyword evidence="3" id="KW-1185">Reference proteome</keyword>
<reference evidence="2 3" key="10">
    <citation type="journal article" date="2000" name="Virus Res.">
        <title>Rat cytomegalovirus R89 is a highly conserved gene which expresses a spliced transcript.</title>
        <authorList>
            <person name="Gruijthuijsen Y.K."/>
            <person name="Beuken E."/>
            <person name="Bruggeman C.A."/>
            <person name="Vink C."/>
        </authorList>
    </citation>
    <scope>NUCLEOTIDE SEQUENCE [LARGE SCALE GENOMIC DNA]</scope>
    <source>
        <strain evidence="2 3">Maastricht</strain>
    </source>
</reference>
<reference evidence="2 3" key="6">
    <citation type="journal article" date="1999" name="J. Gen. Virol.">
        <title>The rat cytomegalovirus R32 gene encodes a virion-associated protein that elicits a strong humoral immune response in infected rats.</title>
        <authorList>
            <person name="Beuken E."/>
            <person name="Grauls G."/>
            <person name="Bruggeman C.A."/>
            <person name="Vink C."/>
        </authorList>
    </citation>
    <scope>NUCLEOTIDE SEQUENCE [LARGE SCALE GENOMIC DNA]</scope>
    <source>
        <strain evidence="2 3">Maastricht</strain>
    </source>
</reference>
<reference evidence="2 3" key="8">
    <citation type="journal article" date="2000" name="J. Virol.">
        <title>The r144 major histocompatibility complex class I-like gene of rat cytomegalovirus is dispensable for both acute and long-term infection in the immunocompromised host.</title>
        <authorList>
            <person name="Beisser P.S."/>
            <person name="Kloover J.S."/>
            <person name="Grauls G.E."/>
            <person name="Blok M.J."/>
            <person name="Bruggeman C.A."/>
            <person name="Vink C."/>
        </authorList>
    </citation>
    <scope>NUCLEOTIDE SEQUENCE [LARGE SCALE GENOMIC DNA]</scope>
    <source>
        <strain evidence="2 3">Maastricht</strain>
    </source>
</reference>
<reference evidence="2 3" key="4">
    <citation type="journal article" date="1998" name="J. Virol.">
        <title>The R33 G protein-coupled receptor gene of rat cytomegalovirus plays an essential role in the pathogenesis of viral infection.</title>
        <authorList>
            <person name="Beisser P.S."/>
            <person name="Vink C."/>
            <person name="Van Dam J.G."/>
            <person name="Grauls G."/>
            <person name="Vanherle S.J."/>
            <person name="Bruggeman C.A."/>
        </authorList>
    </citation>
    <scope>NUCLEOTIDE SEQUENCE [LARGE SCALE GENOMIC DNA]</scope>
    <source>
        <strain evidence="2 3">Maastricht</strain>
    </source>
</reference>
<feature type="compositionally biased region" description="Basic and acidic residues" evidence="1">
    <location>
        <begin position="553"/>
        <end position="568"/>
    </location>
</feature>
<feature type="region of interest" description="Disordered" evidence="1">
    <location>
        <begin position="498"/>
        <end position="707"/>
    </location>
</feature>
<reference evidence="2 3" key="3">
    <citation type="journal article" date="1997" name="J. Gen. Virol.">
        <title>Cloning and functional characterization of the origin of lytic-phase DNA replication of rat cytomegalovirus.</title>
        <authorList>
            <person name="Vink C."/>
            <person name="Beuken E."/>
            <person name="Bruggeman C.A."/>
        </authorList>
    </citation>
    <scope>NUCLEOTIDE SEQUENCE [LARGE SCALE GENOMIC DNA]</scope>
    <source>
        <strain evidence="2 3">Maastricht</strain>
    </source>
</reference>
<feature type="compositionally biased region" description="Basic and acidic residues" evidence="1">
    <location>
        <begin position="13"/>
        <end position="34"/>
    </location>
</feature>
<dbReference type="InterPro" id="IPR058046">
    <property type="entry name" value="UL34"/>
</dbReference>
<evidence type="ECO:0000313" key="3">
    <source>
        <dbReference type="Proteomes" id="UP000008288"/>
    </source>
</evidence>
<reference evidence="2 3" key="2">
    <citation type="journal article" date="1996" name="J. Virol.">
        <title>Structure of the rat cytomegalovirus genome termini.</title>
        <authorList>
            <person name="Vink C."/>
            <person name="Beuken E."/>
            <person name="Bruggeman C.A."/>
        </authorList>
    </citation>
    <scope>NUCLEOTIDE SEQUENCE [LARGE SCALE GENOMIC DNA]</scope>
    <source>
        <strain evidence="2 3">Maastricht</strain>
    </source>
</reference>
<feature type="compositionally biased region" description="Low complexity" evidence="1">
    <location>
        <begin position="649"/>
        <end position="669"/>
    </location>
</feature>
<dbReference type="KEGG" id="vg:940386"/>
<reference evidence="2 3" key="9">
    <citation type="journal article" date="2000" name="J. Virol.">
        <title>Complete DNA sequence of the rat cytomegalovirus genome.</title>
        <authorList>
            <person name="Vink C."/>
            <person name="Beuken E."/>
            <person name="Bruggeman C.A."/>
        </authorList>
    </citation>
    <scope>NUCLEOTIDE SEQUENCE [LARGE SCALE GENOMIC DNA]</scope>
    <source>
        <strain evidence="2 3">Maastricht</strain>
    </source>
</reference>